<organism evidence="1 2">
    <name type="scientific">Streptomyces actinomycinicus</name>
    <dbReference type="NCBI Taxonomy" id="1695166"/>
    <lineage>
        <taxon>Bacteria</taxon>
        <taxon>Bacillati</taxon>
        <taxon>Actinomycetota</taxon>
        <taxon>Actinomycetes</taxon>
        <taxon>Kitasatosporales</taxon>
        <taxon>Streptomycetaceae</taxon>
        <taxon>Streptomyces</taxon>
    </lineage>
</organism>
<gene>
    <name evidence="1" type="ORF">JK359_33700</name>
</gene>
<evidence type="ECO:0000313" key="1">
    <source>
        <dbReference type="EMBL" id="MBL1086863.1"/>
    </source>
</evidence>
<name>A0A937JTK4_9ACTN</name>
<dbReference type="EMBL" id="JAERRK010000025">
    <property type="protein sequence ID" value="MBL1086863.1"/>
    <property type="molecule type" value="Genomic_DNA"/>
</dbReference>
<dbReference type="Proteomes" id="UP000661858">
    <property type="component" value="Unassembled WGS sequence"/>
</dbReference>
<reference evidence="1" key="1">
    <citation type="submission" date="2021-01" db="EMBL/GenBank/DDBJ databases">
        <title>WGS of actinomycetes isolated from Thailand.</title>
        <authorList>
            <person name="Thawai C."/>
        </authorList>
    </citation>
    <scope>NUCLEOTIDE SEQUENCE</scope>
    <source>
        <strain evidence="1">RCU-197</strain>
    </source>
</reference>
<sequence>MAVVTAARAAHEILRFARTTPSQDNLRDLRQALRAMGRLAPAEHHLDIVTVHDEIAGAAEELVSARRDFTARRAALAYIDAALNQAEKVMLTLDPAAASPFRPTDIPATPEDITASAIAYNAACFTDWYAEIRSIKDGTPAVRVHCRSDHRTGRTITAVITAGVDTTDGFVAAHPPVAHTFTRLDGRETPADNARRAIAARLSFPGIPIEWTSDHHV</sequence>
<accession>A0A937JTK4</accession>
<keyword evidence="2" id="KW-1185">Reference proteome</keyword>
<comment type="caution">
    <text evidence="1">The sequence shown here is derived from an EMBL/GenBank/DDBJ whole genome shotgun (WGS) entry which is preliminary data.</text>
</comment>
<proteinExistence type="predicted"/>
<dbReference type="AlphaFoldDB" id="A0A937JTK4"/>
<evidence type="ECO:0000313" key="2">
    <source>
        <dbReference type="Proteomes" id="UP000661858"/>
    </source>
</evidence>
<dbReference type="RefSeq" id="WP_201843408.1">
    <property type="nucleotide sequence ID" value="NZ_JAERRK010000025.1"/>
</dbReference>
<protein>
    <submittedName>
        <fullName evidence="1">Uncharacterized protein</fullName>
    </submittedName>
</protein>